<evidence type="ECO:0000313" key="15">
    <source>
        <dbReference type="EMBL" id="AEV54990.1"/>
    </source>
</evidence>
<keyword evidence="8 14" id="KW-1133">Transmembrane helix</keyword>
<dbReference type="Proteomes" id="UP000108473">
    <property type="component" value="Segment"/>
</dbReference>
<evidence type="ECO:0000256" key="11">
    <source>
        <dbReference type="ARBA" id="ARBA00023157"/>
    </source>
</evidence>
<evidence type="ECO:0000256" key="4">
    <source>
        <dbReference type="ARBA" id="ARBA00022812"/>
    </source>
</evidence>
<feature type="transmembrane region" description="Helical" evidence="14">
    <location>
        <begin position="25"/>
        <end position="48"/>
    </location>
</feature>
<evidence type="ECO:0000256" key="14">
    <source>
        <dbReference type="SAM" id="Phobius"/>
    </source>
</evidence>
<feature type="transmembrane region" description="Helical" evidence="14">
    <location>
        <begin position="167"/>
        <end position="189"/>
    </location>
</feature>
<evidence type="ECO:0000256" key="5">
    <source>
        <dbReference type="ARBA" id="ARBA00022844"/>
    </source>
</evidence>
<keyword evidence="10 14" id="KW-0472">Membrane</keyword>
<evidence type="ECO:0000256" key="12">
    <source>
        <dbReference type="ARBA" id="ARBA00023180"/>
    </source>
</evidence>
<sequence length="424" mass="47527">MASRARMERNYRGLSHIDYVHKKMWVVQAVCFGIAVLVFFGTLVAASINLTEGFPCFFAAVVDYRTVNTTLVHTGLTYPRLGGVVPVLFFQTKAVVFFFYATSIVFVFLVCYITVGAIISSKKHVGAAYMGSGAFVFSLMASPLTILLGTVSIWLLQAVVIVLAHKLIVLAAAVYLVHFSTITFFYGYFCGRGVDSKVYAEDISSAKDIDGSLHKLIGNVRAMMVNLLSIVYSIILIMSSLMFGMLLANSFTLKFWHVIVTVLITTSVLTLIYLLVIEFLIARYVHIILGAYIGLLIGYGMLWTTTCDYVNRFYYAMGANASNLRIACHSVLAVFTVLILLAMVVRLIRASLYHRRRSTRAYAKAMKLQQNVKHRLRQLRRSYKQRGSQSEDERALTQSRSAEASDEDTIYDRVYSGSESEWDD</sequence>
<dbReference type="GO" id="GO:0019031">
    <property type="term" value="C:viral envelope"/>
    <property type="evidence" value="ECO:0007669"/>
    <property type="project" value="UniProtKB-KW"/>
</dbReference>
<keyword evidence="6" id="KW-1043">Host membrane</keyword>
<proteinExistence type="inferred from homology"/>
<evidence type="ECO:0000256" key="10">
    <source>
        <dbReference type="ARBA" id="ARBA00023136"/>
    </source>
</evidence>
<keyword evidence="2" id="KW-1048">Host nucleus</keyword>
<name>G9CUB7_9ALPH</name>
<dbReference type="EMBL" id="JF742597">
    <property type="protein sequence ID" value="AEV54990.1"/>
    <property type="molecule type" value="Genomic_DNA"/>
</dbReference>
<feature type="transmembrane region" description="Helical" evidence="14">
    <location>
        <begin position="284"/>
        <end position="304"/>
    </location>
</feature>
<evidence type="ECO:0000313" key="16">
    <source>
        <dbReference type="Proteomes" id="UP000108473"/>
    </source>
</evidence>
<accession>G9CUB7</accession>
<comment type="function">
    <text evidence="1">Envelope glycoprotein important for virion assembly and egress. Plays a role in the correct incorporation of gH-gL into virion membrane. Directs the glycoprotein N (gN) to the host trans-Golgi network.</text>
</comment>
<evidence type="ECO:0000256" key="2">
    <source>
        <dbReference type="ARBA" id="ARBA00022562"/>
    </source>
</evidence>
<dbReference type="HAMAP" id="MF_04035">
    <property type="entry name" value="HSV_GM"/>
    <property type="match status" value="1"/>
</dbReference>
<keyword evidence="7" id="KW-0261">Viral envelope protein</keyword>
<evidence type="ECO:0000256" key="6">
    <source>
        <dbReference type="ARBA" id="ARBA00022870"/>
    </source>
</evidence>
<dbReference type="InterPro" id="IPR000785">
    <property type="entry name" value="Herpes_glycop_M"/>
</dbReference>
<organism evidence="15 16">
    <name type="scientific">Gallid herpesvirus 2 strain 814</name>
    <dbReference type="NCBI Taxonomy" id="1123959"/>
    <lineage>
        <taxon>Viruses</taxon>
        <taxon>Duplodnaviria</taxon>
        <taxon>Heunggongvirae</taxon>
        <taxon>Peploviricota</taxon>
        <taxon>Herviviricetes</taxon>
        <taxon>Herpesvirales</taxon>
        <taxon>Orthoherpesviridae</taxon>
        <taxon>Alphaherpesvirinae</taxon>
        <taxon>Mardivirus</taxon>
        <taxon>Mardivirus gallidalpha2</taxon>
        <taxon>Gallid alphaherpesvirus 2</taxon>
    </lineage>
</organism>
<dbReference type="PRINTS" id="PR00333">
    <property type="entry name" value="HSVINTEGRLMP"/>
</dbReference>
<reference evidence="15 16" key="1">
    <citation type="journal article" date="2012" name="Arch. Virol.">
        <title>Comparative full-length sequence analysis of Marek's disease virus vaccine strain 814.</title>
        <authorList>
            <person name="Zhang F."/>
            <person name="Liu C.J."/>
            <person name="Zhang Y.P."/>
            <person name="Li Z.J."/>
            <person name="Liu A.L."/>
            <person name="Yan F.H."/>
            <person name="Cong F."/>
            <person name="Cheng Y."/>
        </authorList>
    </citation>
    <scope>NUCLEOTIDE SEQUENCE [LARGE SCALE GENOMIC DNA]</scope>
    <source>
        <strain evidence="15">814</strain>
    </source>
</reference>
<evidence type="ECO:0000256" key="3">
    <source>
        <dbReference type="ARBA" id="ARBA00022692"/>
    </source>
</evidence>
<dbReference type="SMR" id="G9CUB7"/>
<protein>
    <submittedName>
        <fullName evidence="15">UL10</fullName>
    </submittedName>
</protein>
<feature type="transmembrane region" description="Helical" evidence="14">
    <location>
        <begin position="225"/>
        <end position="249"/>
    </location>
</feature>
<feature type="transmembrane region" description="Helical" evidence="14">
    <location>
        <begin position="324"/>
        <end position="348"/>
    </location>
</feature>
<keyword evidence="3 14" id="KW-0812">Transmembrane</keyword>
<keyword evidence="5" id="KW-0946">Virion</keyword>
<feature type="region of interest" description="Disordered" evidence="13">
    <location>
        <begin position="382"/>
        <end position="424"/>
    </location>
</feature>
<dbReference type="Pfam" id="PF01528">
    <property type="entry name" value="Herpes_glycop"/>
    <property type="match status" value="1"/>
</dbReference>
<gene>
    <name evidence="15" type="primary">UL10</name>
</gene>
<evidence type="ECO:0000256" key="8">
    <source>
        <dbReference type="ARBA" id="ARBA00022989"/>
    </source>
</evidence>
<evidence type="ECO:0000256" key="13">
    <source>
        <dbReference type="SAM" id="MobiDB-lite"/>
    </source>
</evidence>
<evidence type="ECO:0000256" key="7">
    <source>
        <dbReference type="ARBA" id="ARBA00022879"/>
    </source>
</evidence>
<keyword evidence="12" id="KW-0325">Glycoprotein</keyword>
<keyword evidence="9" id="KW-1039">Host endosome</keyword>
<feature type="transmembrane region" description="Helical" evidence="14">
    <location>
        <begin position="97"/>
        <end position="119"/>
    </location>
</feature>
<feature type="transmembrane region" description="Helical" evidence="14">
    <location>
        <begin position="131"/>
        <end position="155"/>
    </location>
</feature>
<keyword evidence="11" id="KW-1015">Disulfide bond</keyword>
<evidence type="ECO:0000256" key="1">
    <source>
        <dbReference type="ARBA" id="ARBA00003017"/>
    </source>
</evidence>
<evidence type="ECO:0000256" key="9">
    <source>
        <dbReference type="ARBA" id="ARBA00023046"/>
    </source>
</evidence>
<keyword evidence="4" id="KW-1040">Host Golgi apparatus</keyword>
<feature type="transmembrane region" description="Helical" evidence="14">
    <location>
        <begin position="255"/>
        <end position="277"/>
    </location>
</feature>